<dbReference type="EMBL" id="BLXT01007807">
    <property type="protein sequence ID" value="GFO42529.1"/>
    <property type="molecule type" value="Genomic_DNA"/>
</dbReference>
<accession>A0AAV4DE90</accession>
<sequence length="132" mass="13595">MPVLFVIKKCWPSCNILTHIFYLCVTVRYGKIQSVKLQAAKENGGTGTATVAFNDIKSAAKAHHANNSLGEATLRTDYWEGSTQTPVLVASAPTLGASSGAGSGARGGPPGSSYANPPATRPASGFASWAKG</sequence>
<dbReference type="InterPro" id="IPR012677">
    <property type="entry name" value="Nucleotide-bd_a/b_plait_sf"/>
</dbReference>
<proteinExistence type="predicted"/>
<keyword evidence="3" id="KW-1185">Reference proteome</keyword>
<evidence type="ECO:0000313" key="3">
    <source>
        <dbReference type="Proteomes" id="UP000735302"/>
    </source>
</evidence>
<dbReference type="Proteomes" id="UP000735302">
    <property type="component" value="Unassembled WGS sequence"/>
</dbReference>
<dbReference type="Gene3D" id="3.30.70.330">
    <property type="match status" value="1"/>
</dbReference>
<gene>
    <name evidence="2" type="ORF">PoB_006903400</name>
</gene>
<name>A0AAV4DE90_9GAST</name>
<comment type="caution">
    <text evidence="2">The sequence shown here is derived from an EMBL/GenBank/DDBJ whole genome shotgun (WGS) entry which is preliminary data.</text>
</comment>
<dbReference type="AlphaFoldDB" id="A0AAV4DE90"/>
<evidence type="ECO:0000313" key="2">
    <source>
        <dbReference type="EMBL" id="GFO42529.1"/>
    </source>
</evidence>
<reference evidence="2 3" key="1">
    <citation type="journal article" date="2021" name="Elife">
        <title>Chloroplast acquisition without the gene transfer in kleptoplastic sea slugs, Plakobranchus ocellatus.</title>
        <authorList>
            <person name="Maeda T."/>
            <person name="Takahashi S."/>
            <person name="Yoshida T."/>
            <person name="Shimamura S."/>
            <person name="Takaki Y."/>
            <person name="Nagai Y."/>
            <person name="Toyoda A."/>
            <person name="Suzuki Y."/>
            <person name="Arimoto A."/>
            <person name="Ishii H."/>
            <person name="Satoh N."/>
            <person name="Nishiyama T."/>
            <person name="Hasebe M."/>
            <person name="Maruyama T."/>
            <person name="Minagawa J."/>
            <person name="Obokata J."/>
            <person name="Shigenobu S."/>
        </authorList>
    </citation>
    <scope>NUCLEOTIDE SEQUENCE [LARGE SCALE GENOMIC DNA]</scope>
</reference>
<feature type="region of interest" description="Disordered" evidence="1">
    <location>
        <begin position="98"/>
        <end position="132"/>
    </location>
</feature>
<evidence type="ECO:0000256" key="1">
    <source>
        <dbReference type="SAM" id="MobiDB-lite"/>
    </source>
</evidence>
<organism evidence="2 3">
    <name type="scientific">Plakobranchus ocellatus</name>
    <dbReference type="NCBI Taxonomy" id="259542"/>
    <lineage>
        <taxon>Eukaryota</taxon>
        <taxon>Metazoa</taxon>
        <taxon>Spiralia</taxon>
        <taxon>Lophotrochozoa</taxon>
        <taxon>Mollusca</taxon>
        <taxon>Gastropoda</taxon>
        <taxon>Heterobranchia</taxon>
        <taxon>Euthyneura</taxon>
        <taxon>Panpulmonata</taxon>
        <taxon>Sacoglossa</taxon>
        <taxon>Placobranchoidea</taxon>
        <taxon>Plakobranchidae</taxon>
        <taxon>Plakobranchus</taxon>
    </lineage>
</organism>
<protein>
    <submittedName>
        <fullName evidence="2">Msx2-interacting protein</fullName>
    </submittedName>
</protein>
<feature type="compositionally biased region" description="Gly residues" evidence="1">
    <location>
        <begin position="99"/>
        <end position="110"/>
    </location>
</feature>